<keyword evidence="4 10" id="KW-0732">Signal</keyword>
<dbReference type="PANTHER" id="PTHR13598:SF1">
    <property type="entry name" value="AT07567P-RELATED"/>
    <property type="match status" value="1"/>
</dbReference>
<sequence>MWCNLLLVFLFPLLPAFSFGIKEVTFLRPNEPHVQDVQTMLQMLYVHNKVHVFCKEATPPSLWNVFQSSRLRLQIPAAEDYKQYKAESIKAVHQAHYGVMEDFEGKPMGLGTNKHRIISLSAHNDACYGIYTNSEFALTLEVNSCDIERVAQFIFGFVLWICCPLLTNSLLWVYCTAAALGAHLAGVVVVFGAVLASGEERSFARLCPLKANFKQVYEERPTLVSLMLLVGAWIVYGGSKKGRLLWRYRIIRTLHCRLLRGVAYYLILNASDYRDFGRSCVVVLLVWPEVWQLMNFLRSQYMQYSNQRCLLGVKEVKRDMCTNRSRQVDPPRHFPRYRSEDNPGILRNATQQPFATYENSDRHMRRHQEPLDRQGREDKDEAWNTIFYPNARSPPFSEYRLRSC</sequence>
<dbReference type="RefSeq" id="XP_017032880.1">
    <property type="nucleotide sequence ID" value="XM_017177391.3"/>
</dbReference>
<protein>
    <submittedName>
        <fullName evidence="12">Uncharacterized protein</fullName>
    </submittedName>
</protein>
<dbReference type="InterPro" id="IPR019358">
    <property type="entry name" value="NEMP_fam"/>
</dbReference>
<evidence type="ECO:0000256" key="4">
    <source>
        <dbReference type="ARBA" id="ARBA00022729"/>
    </source>
</evidence>
<keyword evidence="7" id="KW-0539">Nucleus</keyword>
<organism evidence="11 12">
    <name type="scientific">Drosophila kikkawai</name>
    <name type="common">Fruit fly</name>
    <dbReference type="NCBI Taxonomy" id="30033"/>
    <lineage>
        <taxon>Eukaryota</taxon>
        <taxon>Metazoa</taxon>
        <taxon>Ecdysozoa</taxon>
        <taxon>Arthropoda</taxon>
        <taxon>Hexapoda</taxon>
        <taxon>Insecta</taxon>
        <taxon>Pterygota</taxon>
        <taxon>Neoptera</taxon>
        <taxon>Endopterygota</taxon>
        <taxon>Diptera</taxon>
        <taxon>Brachycera</taxon>
        <taxon>Muscomorpha</taxon>
        <taxon>Ephydroidea</taxon>
        <taxon>Drosophilidae</taxon>
        <taxon>Drosophila</taxon>
        <taxon>Sophophora</taxon>
    </lineage>
</organism>
<dbReference type="GO" id="GO:0005637">
    <property type="term" value="C:nuclear inner membrane"/>
    <property type="evidence" value="ECO:0007669"/>
    <property type="project" value="UniProtKB-SubCell"/>
</dbReference>
<name>A0A6P4IWD4_DROKI</name>
<feature type="region of interest" description="Disordered" evidence="8">
    <location>
        <begin position="350"/>
        <end position="378"/>
    </location>
</feature>
<dbReference type="Pfam" id="PF10225">
    <property type="entry name" value="NEMP"/>
    <property type="match status" value="1"/>
</dbReference>
<evidence type="ECO:0000313" key="12">
    <source>
        <dbReference type="RefSeq" id="XP_017032880.1"/>
    </source>
</evidence>
<gene>
    <name evidence="12" type="primary">LOC108082096</name>
</gene>
<feature type="chain" id="PRO_5028446797" evidence="10">
    <location>
        <begin position="19"/>
        <end position="404"/>
    </location>
</feature>
<comment type="subcellular location">
    <subcellularLocation>
        <location evidence="1">Nucleus inner membrane</location>
        <topology evidence="1">Multi-pass membrane protein</topology>
        <orientation evidence="1">Nucleoplasmic side</orientation>
    </subcellularLocation>
</comment>
<keyword evidence="6 9" id="KW-0472">Membrane</keyword>
<keyword evidence="5 9" id="KW-1133">Transmembrane helix</keyword>
<accession>A0A6P4IWD4</accession>
<feature type="transmembrane region" description="Helical" evidence="9">
    <location>
        <begin position="171"/>
        <end position="196"/>
    </location>
</feature>
<evidence type="ECO:0000256" key="5">
    <source>
        <dbReference type="ARBA" id="ARBA00022989"/>
    </source>
</evidence>
<evidence type="ECO:0000256" key="7">
    <source>
        <dbReference type="ARBA" id="ARBA00023242"/>
    </source>
</evidence>
<comment type="similarity">
    <text evidence="2">Belongs to the NEMP family.</text>
</comment>
<evidence type="ECO:0000256" key="6">
    <source>
        <dbReference type="ARBA" id="ARBA00023136"/>
    </source>
</evidence>
<keyword evidence="11" id="KW-1185">Reference proteome</keyword>
<reference evidence="11" key="1">
    <citation type="submission" date="2025-05" db="UniProtKB">
        <authorList>
            <consortium name="RefSeq"/>
        </authorList>
    </citation>
    <scope>NUCLEOTIDE SEQUENCE [LARGE SCALE GENOMIC DNA]</scope>
    <source>
        <strain evidence="11">14028-0561.14</strain>
    </source>
</reference>
<proteinExistence type="inferred from homology"/>
<evidence type="ECO:0000313" key="11">
    <source>
        <dbReference type="Proteomes" id="UP001652661"/>
    </source>
</evidence>
<dbReference type="GeneID" id="108082096"/>
<evidence type="ECO:0000256" key="8">
    <source>
        <dbReference type="SAM" id="MobiDB-lite"/>
    </source>
</evidence>
<evidence type="ECO:0000256" key="2">
    <source>
        <dbReference type="ARBA" id="ARBA00005748"/>
    </source>
</evidence>
<dbReference type="AlphaFoldDB" id="A0A6P4IWD4"/>
<feature type="transmembrane region" description="Helical" evidence="9">
    <location>
        <begin position="150"/>
        <end position="166"/>
    </location>
</feature>
<feature type="signal peptide" evidence="10">
    <location>
        <begin position="1"/>
        <end position="18"/>
    </location>
</feature>
<reference evidence="12" key="2">
    <citation type="submission" date="2025-08" db="UniProtKB">
        <authorList>
            <consortium name="RefSeq"/>
        </authorList>
    </citation>
    <scope>IDENTIFICATION</scope>
    <source>
        <strain evidence="12">14028-0561.14</strain>
        <tissue evidence="12">Whole fly</tissue>
    </source>
</reference>
<feature type="compositionally biased region" description="Basic and acidic residues" evidence="8">
    <location>
        <begin position="359"/>
        <end position="378"/>
    </location>
</feature>
<feature type="transmembrane region" description="Helical" evidence="9">
    <location>
        <begin position="222"/>
        <end position="239"/>
    </location>
</feature>
<evidence type="ECO:0000256" key="10">
    <source>
        <dbReference type="SAM" id="SignalP"/>
    </source>
</evidence>
<dbReference type="PANTHER" id="PTHR13598">
    <property type="entry name" value="AT07567P-RELATED"/>
    <property type="match status" value="1"/>
</dbReference>
<evidence type="ECO:0000256" key="1">
    <source>
        <dbReference type="ARBA" id="ARBA00004575"/>
    </source>
</evidence>
<dbReference type="Proteomes" id="UP001652661">
    <property type="component" value="Chromosome 2L"/>
</dbReference>
<evidence type="ECO:0000256" key="3">
    <source>
        <dbReference type="ARBA" id="ARBA00022692"/>
    </source>
</evidence>
<keyword evidence="3 9" id="KW-0812">Transmembrane</keyword>
<evidence type="ECO:0000256" key="9">
    <source>
        <dbReference type="SAM" id="Phobius"/>
    </source>
</evidence>
<dbReference type="OrthoDB" id="509138at2759"/>